<dbReference type="Gene3D" id="2.90.10.10">
    <property type="entry name" value="Bulb-type lectin domain"/>
    <property type="match status" value="1"/>
</dbReference>
<evidence type="ECO:0000256" key="1">
    <source>
        <dbReference type="ARBA" id="ARBA00022729"/>
    </source>
</evidence>
<gene>
    <name evidence="5" type="ORF">HID58_060183</name>
</gene>
<keyword evidence="2" id="KW-1015">Disulfide bond</keyword>
<evidence type="ECO:0000313" key="6">
    <source>
        <dbReference type="Proteomes" id="UP000824890"/>
    </source>
</evidence>
<dbReference type="PANTHER" id="PTHR32444:SF242">
    <property type="entry name" value="G-TYPE LECTIN S-RECEPTOR-LIKE SERINE_THREONINE-PROTEIN KINASE RKS1"/>
    <property type="match status" value="1"/>
</dbReference>
<dbReference type="InterPro" id="IPR001480">
    <property type="entry name" value="Bulb-type_lectin_dom"/>
</dbReference>
<keyword evidence="6" id="KW-1185">Reference proteome</keyword>
<evidence type="ECO:0000256" key="3">
    <source>
        <dbReference type="ARBA" id="ARBA00023180"/>
    </source>
</evidence>
<dbReference type="SUPFAM" id="SSF51110">
    <property type="entry name" value="alpha-D-mannose-specific plant lectins"/>
    <property type="match status" value="1"/>
</dbReference>
<evidence type="ECO:0000313" key="5">
    <source>
        <dbReference type="EMBL" id="KAH0884087.1"/>
    </source>
</evidence>
<feature type="non-terminal residue" evidence="5">
    <location>
        <position position="1"/>
    </location>
</feature>
<evidence type="ECO:0000259" key="4">
    <source>
        <dbReference type="PROSITE" id="PS50927"/>
    </source>
</evidence>
<dbReference type="PANTHER" id="PTHR32444">
    <property type="entry name" value="BULB-TYPE LECTIN DOMAIN-CONTAINING PROTEIN"/>
    <property type="match status" value="1"/>
</dbReference>
<proteinExistence type="predicted"/>
<dbReference type="PROSITE" id="PS50927">
    <property type="entry name" value="BULB_LECTIN"/>
    <property type="match status" value="1"/>
</dbReference>
<keyword evidence="3" id="KW-0325">Glycoprotein</keyword>
<dbReference type="SMART" id="SM00108">
    <property type="entry name" value="B_lectin"/>
    <property type="match status" value="1"/>
</dbReference>
<reference evidence="5 6" key="1">
    <citation type="submission" date="2021-05" db="EMBL/GenBank/DDBJ databases">
        <title>Genome Assembly of Synthetic Allotetraploid Brassica napus Reveals Homoeologous Exchanges between Subgenomes.</title>
        <authorList>
            <person name="Davis J.T."/>
        </authorList>
    </citation>
    <scope>NUCLEOTIDE SEQUENCE [LARGE SCALE GENOMIC DNA]</scope>
    <source>
        <strain evidence="6">cv. Da-Ae</strain>
        <tissue evidence="5">Seedling</tissue>
    </source>
</reference>
<keyword evidence="1" id="KW-0732">Signal</keyword>
<comment type="caution">
    <text evidence="5">The sequence shown here is derived from an EMBL/GenBank/DDBJ whole genome shotgun (WGS) entry which is preliminary data.</text>
</comment>
<feature type="domain" description="Bulb-type lectin" evidence="4">
    <location>
        <begin position="8"/>
        <end position="130"/>
    </location>
</feature>
<accession>A0ABQ7ZV30</accession>
<name>A0ABQ7ZV30_BRANA</name>
<evidence type="ECO:0000256" key="2">
    <source>
        <dbReference type="ARBA" id="ARBA00023157"/>
    </source>
</evidence>
<sequence length="224" mass="25432">IPDNQILSNMAEFKRDCTFVKSLLIFEDKVFELGFFSSKNSTLRYVGIWYKYIETRTVFWVANRERPLTDHNRALKIAGDGNLLVVDGQNNTVWSTNVPPKLNNTVAVLLETGDLVLSSDLDRSNRVDPSRGENHAFIPWKSENKLSPGRYSLGTDPMGAPEIVIWEGETRKWQSGPWDSVIFTVTNFIYGFKLSAPPERDGSVYFTYVPSGSSDLLRFQIRAI</sequence>
<dbReference type="InterPro" id="IPR036426">
    <property type="entry name" value="Bulb-type_lectin_dom_sf"/>
</dbReference>
<dbReference type="CDD" id="cd00028">
    <property type="entry name" value="B_lectin"/>
    <property type="match status" value="1"/>
</dbReference>
<dbReference type="Pfam" id="PF01453">
    <property type="entry name" value="B_lectin"/>
    <property type="match status" value="1"/>
</dbReference>
<organism evidence="5 6">
    <name type="scientific">Brassica napus</name>
    <name type="common">Rape</name>
    <dbReference type="NCBI Taxonomy" id="3708"/>
    <lineage>
        <taxon>Eukaryota</taxon>
        <taxon>Viridiplantae</taxon>
        <taxon>Streptophyta</taxon>
        <taxon>Embryophyta</taxon>
        <taxon>Tracheophyta</taxon>
        <taxon>Spermatophyta</taxon>
        <taxon>Magnoliopsida</taxon>
        <taxon>eudicotyledons</taxon>
        <taxon>Gunneridae</taxon>
        <taxon>Pentapetalae</taxon>
        <taxon>rosids</taxon>
        <taxon>malvids</taxon>
        <taxon>Brassicales</taxon>
        <taxon>Brassicaceae</taxon>
        <taxon>Brassiceae</taxon>
        <taxon>Brassica</taxon>
    </lineage>
</organism>
<dbReference type="EMBL" id="JAGKQM010000014">
    <property type="protein sequence ID" value="KAH0884087.1"/>
    <property type="molecule type" value="Genomic_DNA"/>
</dbReference>
<dbReference type="Proteomes" id="UP000824890">
    <property type="component" value="Unassembled WGS sequence"/>
</dbReference>
<protein>
    <recommendedName>
        <fullName evidence="4">Bulb-type lectin domain-containing protein</fullName>
    </recommendedName>
</protein>